<dbReference type="SMART" id="SM00487">
    <property type="entry name" value="DEXDc"/>
    <property type="match status" value="1"/>
</dbReference>
<dbReference type="InterPro" id="IPR014001">
    <property type="entry name" value="Helicase_ATP-bd"/>
</dbReference>
<name>A0A7D8V073_VANHU</name>
<dbReference type="Gene3D" id="3.40.50.300">
    <property type="entry name" value="P-loop containing nucleotide triphosphate hydrolases"/>
    <property type="match status" value="2"/>
</dbReference>
<feature type="domain" description="Helicase ATP-binding" evidence="7">
    <location>
        <begin position="194"/>
        <end position="394"/>
    </location>
</feature>
<dbReference type="GO" id="GO:0003724">
    <property type="term" value="F:RNA helicase activity"/>
    <property type="evidence" value="ECO:0007669"/>
    <property type="project" value="UniProtKB-EC"/>
</dbReference>
<dbReference type="PANTHER" id="PTHR24031">
    <property type="entry name" value="RNA HELICASE"/>
    <property type="match status" value="1"/>
</dbReference>
<feature type="region of interest" description="Disordered" evidence="6">
    <location>
        <begin position="607"/>
        <end position="632"/>
    </location>
</feature>
<comment type="catalytic activity">
    <reaction evidence="5">
        <text>ATP + H2O = ADP + phosphate + H(+)</text>
        <dbReference type="Rhea" id="RHEA:13065"/>
        <dbReference type="ChEBI" id="CHEBI:15377"/>
        <dbReference type="ChEBI" id="CHEBI:15378"/>
        <dbReference type="ChEBI" id="CHEBI:30616"/>
        <dbReference type="ChEBI" id="CHEBI:43474"/>
        <dbReference type="ChEBI" id="CHEBI:456216"/>
        <dbReference type="EC" id="3.6.4.13"/>
    </reaction>
</comment>
<keyword evidence="3 5" id="KW-0067">ATP-binding</keyword>
<dbReference type="Proteomes" id="UP000473826">
    <property type="component" value="Unassembled WGS sequence"/>
</dbReference>
<dbReference type="SUPFAM" id="SSF52540">
    <property type="entry name" value="P-loop containing nucleoside triphosphate hydrolases"/>
    <property type="match status" value="1"/>
</dbReference>
<gene>
    <name evidence="9" type="ORF">VHUM_02115</name>
</gene>
<keyword evidence="1 5" id="KW-0547">Nucleotide-binding</keyword>
<feature type="domain" description="Helicase C-terminal" evidence="8">
    <location>
        <begin position="448"/>
        <end position="616"/>
    </location>
</feature>
<feature type="compositionally biased region" description="Basic and acidic residues" evidence="6">
    <location>
        <begin position="619"/>
        <end position="632"/>
    </location>
</feature>
<keyword evidence="10" id="KW-1185">Reference proteome</keyword>
<keyword evidence="4 5" id="KW-0694">RNA-binding</keyword>
<sequence>MLGIQRLLRAPPAPLLARTLTTSAVLSAPSPRPRYGVKPGFGRPPARDRAPSAGPPGDRKRANDRADRPARTPWAERGAVPKTTSQRLAAFPRGRGDRADRTGREGAPRPAGAREKPQWRTDGRGGFMLAVHAAQAAAPAPKEKPAYQQKANVELARPRKFASFGLHPGLVTALEERFGAKGETLVNSELTRINGVSSHAVRAILGAETGSGKTLAYLVPLVHHLKQDDRVPSRAPGPVAPRALVLQPTHELTRQSTAVAKGLTHDAKLTIVGASSPGAAKDVGEVDLLFATGRTAAYLLGIPREETDVREKDEEREKELEKEKEKRRDLSRVEWVVIDEADVLLGPDFVTETAAVLAKLRAATVGLNILLVTATLPPSLLRALETDPLLSASEFTQLLSPGLHKLPKALETRFVPWSGAGNPLADVAHEIKRGFAEDAQDAKVEAYGLGDDAPKSRSMAVVFAGSVGKVYATVAKLEEKGIPCLAWTGESDSRVPGHNGALDAFLVSHKRSRDPAGETPPGAAKGAPRVLVTTSLLSRGLDFSPAVTTSYLIDPPRNVLDFVHRAGRTGRAGRPGRVVVFGMSHAGQSKYASELRDVLGKVETRAAVKPGGRSWSGAREARGRDGGRNRRK</sequence>
<evidence type="ECO:0000256" key="2">
    <source>
        <dbReference type="ARBA" id="ARBA00022801"/>
    </source>
</evidence>
<dbReference type="PROSITE" id="PS51192">
    <property type="entry name" value="HELICASE_ATP_BIND_1"/>
    <property type="match status" value="1"/>
</dbReference>
<comment type="caution">
    <text evidence="9">The sequence shown here is derived from an EMBL/GenBank/DDBJ whole genome shotgun (WGS) entry which is preliminary data.</text>
</comment>
<protein>
    <recommendedName>
        <fullName evidence="5">ATP-dependent RNA helicase</fullName>
        <ecNumber evidence="5">3.6.4.13</ecNumber>
    </recommendedName>
</protein>
<keyword evidence="2 5" id="KW-0378">Hydrolase</keyword>
<evidence type="ECO:0000259" key="7">
    <source>
        <dbReference type="PROSITE" id="PS51192"/>
    </source>
</evidence>
<dbReference type="InterPro" id="IPR011545">
    <property type="entry name" value="DEAD/DEAH_box_helicase_dom"/>
</dbReference>
<dbReference type="Pfam" id="PF00271">
    <property type="entry name" value="Helicase_C"/>
    <property type="match status" value="1"/>
</dbReference>
<evidence type="ECO:0000256" key="5">
    <source>
        <dbReference type="RuleBase" id="RU365068"/>
    </source>
</evidence>
<dbReference type="InterPro" id="IPR027417">
    <property type="entry name" value="P-loop_NTPase"/>
</dbReference>
<evidence type="ECO:0000259" key="8">
    <source>
        <dbReference type="PROSITE" id="PS51194"/>
    </source>
</evidence>
<reference evidence="9 10" key="1">
    <citation type="journal article" date="2019" name="PLoS Genet.">
        <title>Convergent evolution of linked mating-type loci in basidiomycete fungi.</title>
        <authorList>
            <person name="Sun S."/>
            <person name="Coelho M.A."/>
            <person name="Heitman J."/>
            <person name="Nowrousian M."/>
        </authorList>
    </citation>
    <scope>NUCLEOTIDE SEQUENCE [LARGE SCALE GENOMIC DNA]</scope>
    <source>
        <strain evidence="9 10">CBS 4282</strain>
    </source>
</reference>
<evidence type="ECO:0000256" key="6">
    <source>
        <dbReference type="SAM" id="MobiDB-lite"/>
    </source>
</evidence>
<dbReference type="AlphaFoldDB" id="A0A7D8V073"/>
<dbReference type="SMART" id="SM00490">
    <property type="entry name" value="HELICc"/>
    <property type="match status" value="1"/>
</dbReference>
<comment type="function">
    <text evidence="5">RNA helicase.</text>
</comment>
<comment type="similarity">
    <text evidence="5">Belongs to the DEAD box helicase family.</text>
</comment>
<evidence type="ECO:0000256" key="3">
    <source>
        <dbReference type="ARBA" id="ARBA00022840"/>
    </source>
</evidence>
<evidence type="ECO:0000256" key="1">
    <source>
        <dbReference type="ARBA" id="ARBA00022741"/>
    </source>
</evidence>
<evidence type="ECO:0000256" key="4">
    <source>
        <dbReference type="ARBA" id="ARBA00022884"/>
    </source>
</evidence>
<dbReference type="EC" id="3.6.4.13" evidence="5"/>
<dbReference type="InterPro" id="IPR001650">
    <property type="entry name" value="Helicase_C-like"/>
</dbReference>
<accession>A0A7D8V073</accession>
<comment type="domain">
    <text evidence="5">The Q motif is unique to and characteristic of the DEAD box family of RNA helicases and controls ATP binding and hydrolysis.</text>
</comment>
<dbReference type="PROSITE" id="PS51194">
    <property type="entry name" value="HELICASE_CTER"/>
    <property type="match status" value="1"/>
</dbReference>
<dbReference type="EMBL" id="QKWK01000005">
    <property type="protein sequence ID" value="TXT10610.1"/>
    <property type="molecule type" value="Genomic_DNA"/>
</dbReference>
<feature type="compositionally biased region" description="Basic and acidic residues" evidence="6">
    <location>
        <begin position="94"/>
        <end position="122"/>
    </location>
</feature>
<keyword evidence="5" id="KW-0347">Helicase</keyword>
<evidence type="ECO:0000313" key="10">
    <source>
        <dbReference type="Proteomes" id="UP000473826"/>
    </source>
</evidence>
<organism evidence="9 10">
    <name type="scientific">Vanrija humicola</name>
    <name type="common">Yeast</name>
    <name type="synonym">Cryptococcus humicola</name>
    <dbReference type="NCBI Taxonomy" id="5417"/>
    <lineage>
        <taxon>Eukaryota</taxon>
        <taxon>Fungi</taxon>
        <taxon>Dikarya</taxon>
        <taxon>Basidiomycota</taxon>
        <taxon>Agaricomycotina</taxon>
        <taxon>Tremellomycetes</taxon>
        <taxon>Trichosporonales</taxon>
        <taxon>Trichosporonaceae</taxon>
        <taxon>Vanrija</taxon>
    </lineage>
</organism>
<dbReference type="GO" id="GO:0003723">
    <property type="term" value="F:RNA binding"/>
    <property type="evidence" value="ECO:0007669"/>
    <property type="project" value="UniProtKB-UniRule"/>
</dbReference>
<dbReference type="GO" id="GO:0005524">
    <property type="term" value="F:ATP binding"/>
    <property type="evidence" value="ECO:0007669"/>
    <property type="project" value="UniProtKB-UniRule"/>
</dbReference>
<dbReference type="GO" id="GO:0016787">
    <property type="term" value="F:hydrolase activity"/>
    <property type="evidence" value="ECO:0007669"/>
    <property type="project" value="UniProtKB-KW"/>
</dbReference>
<dbReference type="OrthoDB" id="10256233at2759"/>
<dbReference type="Pfam" id="PF00270">
    <property type="entry name" value="DEAD"/>
    <property type="match status" value="1"/>
</dbReference>
<feature type="region of interest" description="Disordered" evidence="6">
    <location>
        <begin position="27"/>
        <end position="122"/>
    </location>
</feature>
<feature type="compositionally biased region" description="Basic and acidic residues" evidence="6">
    <location>
        <begin position="57"/>
        <end position="70"/>
    </location>
</feature>
<proteinExistence type="inferred from homology"/>
<evidence type="ECO:0000313" key="9">
    <source>
        <dbReference type="EMBL" id="TXT10610.1"/>
    </source>
</evidence>